<dbReference type="SMART" id="SM00306">
    <property type="entry name" value="HintN"/>
    <property type="match status" value="1"/>
</dbReference>
<dbReference type="SUPFAM" id="SSF51294">
    <property type="entry name" value="Hedgehog/intein (Hint) domain"/>
    <property type="match status" value="1"/>
</dbReference>
<dbReference type="InterPro" id="IPR036844">
    <property type="entry name" value="Hint_dom_sf"/>
</dbReference>
<evidence type="ECO:0000313" key="4">
    <source>
        <dbReference type="Proteomes" id="UP001611383"/>
    </source>
</evidence>
<dbReference type="PROSITE" id="PS50817">
    <property type="entry name" value="INTEIN_N_TER"/>
    <property type="match status" value="1"/>
</dbReference>
<evidence type="ECO:0000259" key="2">
    <source>
        <dbReference type="SMART" id="SM00306"/>
    </source>
</evidence>
<dbReference type="RefSeq" id="WP_395811457.1">
    <property type="nucleotide sequence ID" value="NZ_CP043494.1"/>
</dbReference>
<proteinExistence type="predicted"/>
<dbReference type="Proteomes" id="UP001611383">
    <property type="component" value="Chromosome"/>
</dbReference>
<name>A0ABY9X7E7_9BACT</name>
<reference evidence="3 4" key="1">
    <citation type="submission" date="2019-08" db="EMBL/GenBank/DDBJ databases">
        <title>Archangium and Cystobacter genomes.</title>
        <authorList>
            <person name="Chen I.-C.K."/>
            <person name="Wielgoss S."/>
        </authorList>
    </citation>
    <scope>NUCLEOTIDE SEQUENCE [LARGE SCALE GENOMIC DNA]</scope>
    <source>
        <strain evidence="3 4">Cbm 6</strain>
    </source>
</reference>
<dbReference type="CDD" id="cd00081">
    <property type="entry name" value="Hint"/>
    <property type="match status" value="1"/>
</dbReference>
<feature type="domain" description="Hint" evidence="2">
    <location>
        <begin position="485"/>
        <end position="578"/>
    </location>
</feature>
<feature type="region of interest" description="Disordered" evidence="1">
    <location>
        <begin position="116"/>
        <end position="147"/>
    </location>
</feature>
<dbReference type="Gene3D" id="2.170.16.10">
    <property type="entry name" value="Hedgehog/Intein (Hint) domain"/>
    <property type="match status" value="1"/>
</dbReference>
<keyword evidence="4" id="KW-1185">Reference proteome</keyword>
<gene>
    <name evidence="3" type="ORF">F0U60_49725</name>
</gene>
<feature type="region of interest" description="Disordered" evidence="1">
    <location>
        <begin position="64"/>
        <end position="84"/>
    </location>
</feature>
<evidence type="ECO:0000256" key="1">
    <source>
        <dbReference type="SAM" id="MobiDB-lite"/>
    </source>
</evidence>
<dbReference type="PROSITE" id="PS51257">
    <property type="entry name" value="PROKAR_LIPOPROTEIN"/>
    <property type="match status" value="1"/>
</dbReference>
<dbReference type="InterPro" id="IPR006141">
    <property type="entry name" value="Intein_N"/>
</dbReference>
<dbReference type="EMBL" id="CP043494">
    <property type="protein sequence ID" value="WNG51322.1"/>
    <property type="molecule type" value="Genomic_DNA"/>
</dbReference>
<sequence>MNVLSKASSRRISRLVPALVCLSMFGTGCSQQKLPSRQEVDRQALAAESLHMARLYARWQQEVQAQGKGDRKNGDGRQMPIDLSDDAQYSFVKNRLEAAGNTPENSPQLFRRLEKARKDKKTGTPGSATREALLHSTTTDESSEGSRCGHLLPLTDVATTDASVARFQASGLVTCFNGSDYSYADVTAFATNPERTQFRVLDTQSLEEYAGAVLETPPVDLSLTVGTGEELFVDSMAVAFDESTGEAHLSYTAAESSIVALGARDYNTLSITHPRELTGKHYQDNPIRTCLERGFLSGFLDCDYTSGHKDPVTGVFTPFAKPFTGIAAVDPEASKPPMGEWISAQGQYWEPVGGYDISHLYVVMSGEYLVSLPPYCTVDTLTSDVNVVLMERGGKCTAGTAPGSSVLKGGIPFQTPFFDTSTPLLLHVPFNGVADFGKDCLDPFQNARLMLRATVKATCTNPINNRVTTYTRSRFQDIVNIDWRNACLAEGTQVTTADGKTVPVEQVKLGDKLLTNGKGVALTVTAVSRGGEHKPLVKLKDEHGGEVMVTETHPMVTAKRGVVQARELKVGEALLTRTGTATLVGVERVPFSGQVFNFALGTPEELASVAPEARTLYANGYLVGDSHMQATLEKQRTPDARELLTRLNGAWHEDFRRYQARR</sequence>
<dbReference type="InterPro" id="IPR003587">
    <property type="entry name" value="Hint_dom_N"/>
</dbReference>
<organism evidence="3 4">
    <name type="scientific">Archangium minus</name>
    <dbReference type="NCBI Taxonomy" id="83450"/>
    <lineage>
        <taxon>Bacteria</taxon>
        <taxon>Pseudomonadati</taxon>
        <taxon>Myxococcota</taxon>
        <taxon>Myxococcia</taxon>
        <taxon>Myxococcales</taxon>
        <taxon>Cystobacterineae</taxon>
        <taxon>Archangiaceae</taxon>
        <taxon>Archangium</taxon>
    </lineage>
</organism>
<accession>A0ABY9X7E7</accession>
<protein>
    <recommendedName>
        <fullName evidence="2">Hint domain-containing protein</fullName>
    </recommendedName>
</protein>
<evidence type="ECO:0000313" key="3">
    <source>
        <dbReference type="EMBL" id="WNG51322.1"/>
    </source>
</evidence>